<reference evidence="2" key="1">
    <citation type="journal article" date="2019" name="Int. J. Syst. Evol. Microbiol.">
        <title>The Global Catalogue of Microorganisms (GCM) 10K type strain sequencing project: providing services to taxonomists for standard genome sequencing and annotation.</title>
        <authorList>
            <consortium name="The Broad Institute Genomics Platform"/>
            <consortium name="The Broad Institute Genome Sequencing Center for Infectious Disease"/>
            <person name="Wu L."/>
            <person name="Ma J."/>
        </authorList>
    </citation>
    <scope>NUCLEOTIDE SEQUENCE [LARGE SCALE GENOMIC DNA]</scope>
    <source>
        <strain evidence="2">JCM 17021</strain>
    </source>
</reference>
<organism evidence="1 2">
    <name type="scientific">Leifsonia kafniensis</name>
    <dbReference type="NCBI Taxonomy" id="475957"/>
    <lineage>
        <taxon>Bacteria</taxon>
        <taxon>Bacillati</taxon>
        <taxon>Actinomycetota</taxon>
        <taxon>Actinomycetes</taxon>
        <taxon>Micrococcales</taxon>
        <taxon>Microbacteriaceae</taxon>
        <taxon>Leifsonia</taxon>
    </lineage>
</organism>
<proteinExistence type="predicted"/>
<dbReference type="EMBL" id="BAABCN010000007">
    <property type="protein sequence ID" value="GAA3882656.1"/>
    <property type="molecule type" value="Genomic_DNA"/>
</dbReference>
<evidence type="ECO:0000313" key="1">
    <source>
        <dbReference type="EMBL" id="GAA3882656.1"/>
    </source>
</evidence>
<accession>A0ABP7KQ69</accession>
<protein>
    <submittedName>
        <fullName evidence="1">Uncharacterized protein</fullName>
    </submittedName>
</protein>
<sequence length="88" mass="10147">MDLLLRSHDLAIWIYPDVESAQRRVSIDDRPNVSHSGSALAAEKRHAHIPPIWRVSHRTGTGVDSRVMEFWQPIVDRPKLQTKLWNLA</sequence>
<comment type="caution">
    <text evidence="1">The sequence shown here is derived from an EMBL/GenBank/DDBJ whole genome shotgun (WGS) entry which is preliminary data.</text>
</comment>
<dbReference type="Proteomes" id="UP001501803">
    <property type="component" value="Unassembled WGS sequence"/>
</dbReference>
<evidence type="ECO:0000313" key="2">
    <source>
        <dbReference type="Proteomes" id="UP001501803"/>
    </source>
</evidence>
<name>A0ABP7KQ69_9MICO</name>
<keyword evidence="2" id="KW-1185">Reference proteome</keyword>
<gene>
    <name evidence="1" type="ORF">GCM10022381_26150</name>
</gene>